<evidence type="ECO:0000313" key="2">
    <source>
        <dbReference type="EMBL" id="VDM43580.1"/>
    </source>
</evidence>
<dbReference type="Proteomes" id="UP000050794">
    <property type="component" value="Unassembled WGS sequence"/>
</dbReference>
<evidence type="ECO:0000256" key="1">
    <source>
        <dbReference type="SAM" id="MobiDB-lite"/>
    </source>
</evidence>
<dbReference type="AlphaFoldDB" id="A0A183UUT6"/>
<gene>
    <name evidence="2" type="ORF">TCNE_LOCUS12259</name>
</gene>
<dbReference type="WBParaSite" id="TCNE_0001225601-mRNA-1">
    <property type="protein sequence ID" value="TCNE_0001225601-mRNA-1"/>
    <property type="gene ID" value="TCNE_0001225601"/>
</dbReference>
<feature type="region of interest" description="Disordered" evidence="1">
    <location>
        <begin position="1"/>
        <end position="21"/>
    </location>
</feature>
<feature type="region of interest" description="Disordered" evidence="1">
    <location>
        <begin position="40"/>
        <end position="64"/>
    </location>
</feature>
<protein>
    <submittedName>
        <fullName evidence="2 4">Uncharacterized protein</fullName>
    </submittedName>
</protein>
<name>A0A183UUT6_TOXCA</name>
<sequence>MNADEAHTHSSAASKNSDEKKAIRSLTASVDVACRRLSCGWPTSRDEKGRDGTRSGGGASGAGETAALAGCSRRLGLRPPPCCSILTTLHFLFMAGCCY</sequence>
<evidence type="ECO:0000313" key="4">
    <source>
        <dbReference type="WBParaSite" id="TCNE_0001225601-mRNA-1"/>
    </source>
</evidence>
<keyword evidence="3" id="KW-1185">Reference proteome</keyword>
<accession>A0A183UUT6</accession>
<proteinExistence type="predicted"/>
<feature type="compositionally biased region" description="Basic and acidic residues" evidence="1">
    <location>
        <begin position="44"/>
        <end position="53"/>
    </location>
</feature>
<organism evidence="3 4">
    <name type="scientific">Toxocara canis</name>
    <name type="common">Canine roundworm</name>
    <dbReference type="NCBI Taxonomy" id="6265"/>
    <lineage>
        <taxon>Eukaryota</taxon>
        <taxon>Metazoa</taxon>
        <taxon>Ecdysozoa</taxon>
        <taxon>Nematoda</taxon>
        <taxon>Chromadorea</taxon>
        <taxon>Rhabditida</taxon>
        <taxon>Spirurina</taxon>
        <taxon>Ascaridomorpha</taxon>
        <taxon>Ascaridoidea</taxon>
        <taxon>Toxocaridae</taxon>
        <taxon>Toxocara</taxon>
    </lineage>
</organism>
<reference evidence="4" key="1">
    <citation type="submission" date="2016-06" db="UniProtKB">
        <authorList>
            <consortium name="WormBaseParasite"/>
        </authorList>
    </citation>
    <scope>IDENTIFICATION</scope>
</reference>
<reference evidence="2 3" key="2">
    <citation type="submission" date="2018-11" db="EMBL/GenBank/DDBJ databases">
        <authorList>
            <consortium name="Pathogen Informatics"/>
        </authorList>
    </citation>
    <scope>NUCLEOTIDE SEQUENCE [LARGE SCALE GENOMIC DNA]</scope>
</reference>
<dbReference type="EMBL" id="UYWY01021183">
    <property type="protein sequence ID" value="VDM43580.1"/>
    <property type="molecule type" value="Genomic_DNA"/>
</dbReference>
<evidence type="ECO:0000313" key="3">
    <source>
        <dbReference type="Proteomes" id="UP000050794"/>
    </source>
</evidence>